<protein>
    <submittedName>
        <fullName evidence="1">Uncharacterized protein</fullName>
    </submittedName>
</protein>
<dbReference type="Proteomes" id="UP000215590">
    <property type="component" value="Unassembled WGS sequence"/>
</dbReference>
<keyword evidence="2" id="KW-1185">Reference proteome</keyword>
<reference evidence="1 2" key="1">
    <citation type="submission" date="2017-07" db="EMBL/GenBank/DDBJ databases">
        <title>Phylogenetic study on the rhizospheric bacterium Ochrobactrum sp. A44.</title>
        <authorList>
            <person name="Krzyzanowska D.M."/>
            <person name="Ossowicki A."/>
            <person name="Rajewska M."/>
            <person name="Maciag T."/>
            <person name="Kaczynski Z."/>
            <person name="Czerwicka M."/>
            <person name="Jafra S."/>
        </authorList>
    </citation>
    <scope>NUCLEOTIDE SEQUENCE [LARGE SCALE GENOMIC DNA]</scope>
    <source>
        <strain evidence="1 2">DSM 7216</strain>
    </source>
</reference>
<name>A0A256G0S3_9HYPH</name>
<proteinExistence type="predicted"/>
<evidence type="ECO:0000313" key="1">
    <source>
        <dbReference type="EMBL" id="OYR20626.1"/>
    </source>
</evidence>
<comment type="caution">
    <text evidence="1">The sequence shown here is derived from an EMBL/GenBank/DDBJ whole genome shotgun (WGS) entry which is preliminary data.</text>
</comment>
<dbReference type="AlphaFoldDB" id="A0A256G0S3"/>
<organism evidence="1 2">
    <name type="scientific">Brucella thiophenivorans</name>
    <dbReference type="NCBI Taxonomy" id="571255"/>
    <lineage>
        <taxon>Bacteria</taxon>
        <taxon>Pseudomonadati</taxon>
        <taxon>Pseudomonadota</taxon>
        <taxon>Alphaproteobacteria</taxon>
        <taxon>Hyphomicrobiales</taxon>
        <taxon>Brucellaceae</taxon>
        <taxon>Brucella/Ochrobactrum group</taxon>
        <taxon>Brucella</taxon>
    </lineage>
</organism>
<sequence length="46" mass="5228">MPVLYKGKKKRPLLSKGSQILKNGNYFVNISVLAQVLIKEALYYNS</sequence>
<gene>
    <name evidence="1" type="ORF">CEV31_0908</name>
</gene>
<accession>A0A256G0S3</accession>
<dbReference type="EMBL" id="NNRJ01000014">
    <property type="protein sequence ID" value="OYR20626.1"/>
    <property type="molecule type" value="Genomic_DNA"/>
</dbReference>
<evidence type="ECO:0000313" key="2">
    <source>
        <dbReference type="Proteomes" id="UP000215590"/>
    </source>
</evidence>